<dbReference type="EMBL" id="CP025958">
    <property type="protein sequence ID" value="AWM37589.1"/>
    <property type="molecule type" value="Genomic_DNA"/>
</dbReference>
<feature type="compositionally biased region" description="Basic residues" evidence="1">
    <location>
        <begin position="1"/>
        <end position="13"/>
    </location>
</feature>
<gene>
    <name evidence="2" type="ORF">C1280_11615</name>
</gene>
<name>A0A2Z3GT68_9BACT</name>
<dbReference type="AlphaFoldDB" id="A0A2Z3GT68"/>
<dbReference type="Proteomes" id="UP000245802">
    <property type="component" value="Chromosome"/>
</dbReference>
<accession>A0A2Z3GT68</accession>
<sequence>MRIGHFSRSHARGAPRTPNPALHLTPPASLGRTANCMMAVQVSFMFGTRVARSRVRRCRACGPRG</sequence>
<protein>
    <submittedName>
        <fullName evidence="2">Uncharacterized protein</fullName>
    </submittedName>
</protein>
<evidence type="ECO:0000313" key="2">
    <source>
        <dbReference type="EMBL" id="AWM37589.1"/>
    </source>
</evidence>
<evidence type="ECO:0000313" key="3">
    <source>
        <dbReference type="Proteomes" id="UP000245802"/>
    </source>
</evidence>
<keyword evidence="3" id="KW-1185">Reference proteome</keyword>
<dbReference type="KEGG" id="gog:C1280_11615"/>
<feature type="region of interest" description="Disordered" evidence="1">
    <location>
        <begin position="1"/>
        <end position="28"/>
    </location>
</feature>
<reference evidence="2 3" key="1">
    <citation type="submission" date="2018-01" db="EMBL/GenBank/DDBJ databases">
        <title>G. obscuriglobus.</title>
        <authorList>
            <person name="Franke J."/>
            <person name="Blomberg W."/>
            <person name="Selmecki A."/>
        </authorList>
    </citation>
    <scope>NUCLEOTIDE SEQUENCE [LARGE SCALE GENOMIC DNA]</scope>
    <source>
        <strain evidence="2 3">DSM 5831</strain>
    </source>
</reference>
<evidence type="ECO:0000256" key="1">
    <source>
        <dbReference type="SAM" id="MobiDB-lite"/>
    </source>
</evidence>
<organism evidence="2 3">
    <name type="scientific">Gemmata obscuriglobus</name>
    <dbReference type="NCBI Taxonomy" id="114"/>
    <lineage>
        <taxon>Bacteria</taxon>
        <taxon>Pseudomonadati</taxon>
        <taxon>Planctomycetota</taxon>
        <taxon>Planctomycetia</taxon>
        <taxon>Gemmatales</taxon>
        <taxon>Gemmataceae</taxon>
        <taxon>Gemmata</taxon>
    </lineage>
</organism>
<proteinExistence type="predicted"/>